<dbReference type="GO" id="GO:0097367">
    <property type="term" value="F:carbohydrate derivative binding"/>
    <property type="evidence" value="ECO:0007669"/>
    <property type="project" value="InterPro"/>
</dbReference>
<protein>
    <submittedName>
        <fullName evidence="6">MurR/RpiR family transcriptional regulator</fullName>
    </submittedName>
</protein>
<dbReference type="RefSeq" id="WP_106838237.1">
    <property type="nucleotide sequence ID" value="NZ_JARMEZ010000010.1"/>
</dbReference>
<name>A0A2P7VFA2_9BACL</name>
<comment type="caution">
    <text evidence="6">The sequence shown here is derived from an EMBL/GenBank/DDBJ whole genome shotgun (WGS) entry which is preliminary data.</text>
</comment>
<evidence type="ECO:0000256" key="1">
    <source>
        <dbReference type="ARBA" id="ARBA00023015"/>
    </source>
</evidence>
<keyword evidence="3" id="KW-0804">Transcription</keyword>
<dbReference type="EMBL" id="PXZM01000010">
    <property type="protein sequence ID" value="PSJ97906.1"/>
    <property type="molecule type" value="Genomic_DNA"/>
</dbReference>
<dbReference type="InterPro" id="IPR009057">
    <property type="entry name" value="Homeodomain-like_sf"/>
</dbReference>
<dbReference type="Pfam" id="PF01380">
    <property type="entry name" value="SIS"/>
    <property type="match status" value="1"/>
</dbReference>
<evidence type="ECO:0000259" key="4">
    <source>
        <dbReference type="PROSITE" id="PS51071"/>
    </source>
</evidence>
<reference evidence="6 7" key="1">
    <citation type="submission" date="2018-03" db="EMBL/GenBank/DDBJ databases">
        <title>Brevisbacillus phylogenomics.</title>
        <authorList>
            <person name="Dunlap C."/>
        </authorList>
    </citation>
    <scope>NUCLEOTIDE SEQUENCE [LARGE SCALE GENOMIC DNA]</scope>
    <source>
        <strain evidence="6 7">NRRL NRS-1210</strain>
    </source>
</reference>
<evidence type="ECO:0000313" key="7">
    <source>
        <dbReference type="Proteomes" id="UP000240419"/>
    </source>
</evidence>
<dbReference type="InterPro" id="IPR047640">
    <property type="entry name" value="RpiR-like"/>
</dbReference>
<keyword evidence="1" id="KW-0805">Transcription regulation</keyword>
<accession>A0A2P7VFA2</accession>
<proteinExistence type="predicted"/>
<dbReference type="Gene3D" id="3.40.50.10490">
    <property type="entry name" value="Glucose-6-phosphate isomerase like protein, domain 1"/>
    <property type="match status" value="1"/>
</dbReference>
<sequence length="292" mass="32381">MIMESVQERIRKHYPELTNQQKLAAKYILAEPKTVALQPAKVVGALSGTSETTIIRLSYALAYSGYSELQNEIRSSLLEKVPKADAIHSFRTAAVEMKGKQDLISYNMEQDVAYIRQTLGELQKDHLLQAVSSIMAAKHILVVGFRSSYAPAHWLAFTLNVVRGNAHLYNGPVDDVNYLLTQINQEWLVIALSFPRYTSETILFAKAAKERGAKIIGITDDELSPIGPVADQILKVSAPAPTALKGMTAIFSMLNILISGVVQADGEQVQQRLKEYEETSRQIYPFVEGTEV</sequence>
<dbReference type="InterPro" id="IPR001347">
    <property type="entry name" value="SIS_dom"/>
</dbReference>
<keyword evidence="7" id="KW-1185">Reference proteome</keyword>
<dbReference type="InterPro" id="IPR036388">
    <property type="entry name" value="WH-like_DNA-bd_sf"/>
</dbReference>
<dbReference type="PROSITE" id="PS51071">
    <property type="entry name" value="HTH_RPIR"/>
    <property type="match status" value="1"/>
</dbReference>
<keyword evidence="2" id="KW-0238">DNA-binding</keyword>
<evidence type="ECO:0000256" key="3">
    <source>
        <dbReference type="ARBA" id="ARBA00023163"/>
    </source>
</evidence>
<dbReference type="InterPro" id="IPR035472">
    <property type="entry name" value="RpiR-like_SIS"/>
</dbReference>
<organism evidence="6 7">
    <name type="scientific">Brevibacillus fortis</name>
    <dbReference type="NCBI Taxonomy" id="2126352"/>
    <lineage>
        <taxon>Bacteria</taxon>
        <taxon>Bacillati</taxon>
        <taxon>Bacillota</taxon>
        <taxon>Bacilli</taxon>
        <taxon>Bacillales</taxon>
        <taxon>Paenibacillaceae</taxon>
        <taxon>Brevibacillus</taxon>
    </lineage>
</organism>
<dbReference type="CDD" id="cd05013">
    <property type="entry name" value="SIS_RpiR"/>
    <property type="match status" value="1"/>
</dbReference>
<dbReference type="InterPro" id="IPR000281">
    <property type="entry name" value="HTH_RpiR"/>
</dbReference>
<dbReference type="PROSITE" id="PS51464">
    <property type="entry name" value="SIS"/>
    <property type="match status" value="1"/>
</dbReference>
<dbReference type="InterPro" id="IPR046348">
    <property type="entry name" value="SIS_dom_sf"/>
</dbReference>
<dbReference type="AlphaFoldDB" id="A0A2P7VFA2"/>
<dbReference type="PANTHER" id="PTHR30514">
    <property type="entry name" value="GLUCOKINASE"/>
    <property type="match status" value="1"/>
</dbReference>
<dbReference type="GO" id="GO:0003677">
    <property type="term" value="F:DNA binding"/>
    <property type="evidence" value="ECO:0007669"/>
    <property type="project" value="UniProtKB-KW"/>
</dbReference>
<dbReference type="SUPFAM" id="SSF53697">
    <property type="entry name" value="SIS domain"/>
    <property type="match status" value="1"/>
</dbReference>
<feature type="domain" description="SIS" evidence="5">
    <location>
        <begin position="130"/>
        <end position="267"/>
    </location>
</feature>
<dbReference type="GO" id="GO:1901135">
    <property type="term" value="P:carbohydrate derivative metabolic process"/>
    <property type="evidence" value="ECO:0007669"/>
    <property type="project" value="InterPro"/>
</dbReference>
<dbReference type="SUPFAM" id="SSF46689">
    <property type="entry name" value="Homeodomain-like"/>
    <property type="match status" value="1"/>
</dbReference>
<feature type="domain" description="HTH rpiR-type" evidence="4">
    <location>
        <begin position="4"/>
        <end position="80"/>
    </location>
</feature>
<dbReference type="PANTHER" id="PTHR30514:SF18">
    <property type="entry name" value="RPIR-FAMILY TRANSCRIPTIONAL REGULATOR"/>
    <property type="match status" value="1"/>
</dbReference>
<dbReference type="Gene3D" id="1.10.10.10">
    <property type="entry name" value="Winged helix-like DNA-binding domain superfamily/Winged helix DNA-binding domain"/>
    <property type="match status" value="1"/>
</dbReference>
<evidence type="ECO:0000313" key="6">
    <source>
        <dbReference type="EMBL" id="PSJ97906.1"/>
    </source>
</evidence>
<dbReference type="OrthoDB" id="2930at2"/>
<gene>
    <name evidence="6" type="ORF">C7R93_07555</name>
</gene>
<evidence type="ECO:0000259" key="5">
    <source>
        <dbReference type="PROSITE" id="PS51464"/>
    </source>
</evidence>
<evidence type="ECO:0000256" key="2">
    <source>
        <dbReference type="ARBA" id="ARBA00023125"/>
    </source>
</evidence>
<dbReference type="GO" id="GO:0003700">
    <property type="term" value="F:DNA-binding transcription factor activity"/>
    <property type="evidence" value="ECO:0007669"/>
    <property type="project" value="InterPro"/>
</dbReference>
<dbReference type="Proteomes" id="UP000240419">
    <property type="component" value="Unassembled WGS sequence"/>
</dbReference>
<dbReference type="Pfam" id="PF01418">
    <property type="entry name" value="HTH_6"/>
    <property type="match status" value="1"/>
</dbReference>